<dbReference type="GO" id="GO:0010468">
    <property type="term" value="P:regulation of gene expression"/>
    <property type="evidence" value="ECO:0007669"/>
    <property type="project" value="TreeGrafter"/>
</dbReference>
<feature type="non-terminal residue" evidence="1">
    <location>
        <position position="1"/>
    </location>
</feature>
<dbReference type="GO" id="GO:0005634">
    <property type="term" value="C:nucleus"/>
    <property type="evidence" value="ECO:0007669"/>
    <property type="project" value="TreeGrafter"/>
</dbReference>
<dbReference type="Proteomes" id="UP000685013">
    <property type="component" value="Chromosome 18"/>
</dbReference>
<proteinExistence type="predicted"/>
<evidence type="ECO:0000313" key="2">
    <source>
        <dbReference type="Proteomes" id="UP000685013"/>
    </source>
</evidence>
<comment type="caution">
    <text evidence="1">The sequence shown here is derived from an EMBL/GenBank/DDBJ whole genome shotgun (WGS) entry which is preliminary data.</text>
</comment>
<sequence length="233" mass="26067">MLVVDLLKHSENITKKRRRLEYECGNRCLKDSDESCGSDQKGPYSELGQEFNSQSVQKAMQMTLNPNISAVEMRSQVLYGDSLGSPSLGSGFPSSPSSPIEPGHVDHMDSGWNLNNLPRLPGSLLSFDSFKTCSILSPRVHVGMCFSTACWEDTLIKFEVAMKSPSRNFRVWNREDPIEECVTEGEANFAPLDWFAYGYNAMELLLCREKKDTCITLIGYCLEQSLKTVKAQG</sequence>
<dbReference type="AlphaFoldDB" id="A0AAV6M095"/>
<accession>A0AAV6M095</accession>
<name>A0AAV6M095_9ROSI</name>
<dbReference type="GO" id="GO:0000785">
    <property type="term" value="C:chromatin"/>
    <property type="evidence" value="ECO:0007669"/>
    <property type="project" value="TreeGrafter"/>
</dbReference>
<reference evidence="1 2" key="1">
    <citation type="journal article" date="2021" name="Hortic Res">
        <title>The domestication of Cucurbita argyrosperma as revealed by the genome of its wild relative.</title>
        <authorList>
            <person name="Barrera-Redondo J."/>
            <person name="Sanchez-de la Vega G."/>
            <person name="Aguirre-Liguori J.A."/>
            <person name="Castellanos-Morales G."/>
            <person name="Gutierrez-Guerrero Y.T."/>
            <person name="Aguirre-Dugua X."/>
            <person name="Aguirre-Planter E."/>
            <person name="Tenaillon M.I."/>
            <person name="Lira-Saade R."/>
            <person name="Eguiarte L.E."/>
        </authorList>
    </citation>
    <scope>NUCLEOTIDE SEQUENCE [LARGE SCALE GENOMIC DNA]</scope>
    <source>
        <strain evidence="1">JBR-2021</strain>
    </source>
</reference>
<dbReference type="GO" id="GO:0034647">
    <property type="term" value="F:histone H3K4me/H3K4me2/H3K4me3 demethylase activity"/>
    <property type="evidence" value="ECO:0007669"/>
    <property type="project" value="TreeGrafter"/>
</dbReference>
<protein>
    <submittedName>
        <fullName evidence="1">Lysine-specific demethylase JMJ15</fullName>
    </submittedName>
</protein>
<keyword evidence="2" id="KW-1185">Reference proteome</keyword>
<evidence type="ECO:0000313" key="1">
    <source>
        <dbReference type="EMBL" id="KAG6573501.1"/>
    </source>
</evidence>
<dbReference type="EMBL" id="JAGKQH010000018">
    <property type="protein sequence ID" value="KAG6573501.1"/>
    <property type="molecule type" value="Genomic_DNA"/>
</dbReference>
<organism evidence="1 2">
    <name type="scientific">Cucurbita argyrosperma subsp. sororia</name>
    <dbReference type="NCBI Taxonomy" id="37648"/>
    <lineage>
        <taxon>Eukaryota</taxon>
        <taxon>Viridiplantae</taxon>
        <taxon>Streptophyta</taxon>
        <taxon>Embryophyta</taxon>
        <taxon>Tracheophyta</taxon>
        <taxon>Spermatophyta</taxon>
        <taxon>Magnoliopsida</taxon>
        <taxon>eudicotyledons</taxon>
        <taxon>Gunneridae</taxon>
        <taxon>Pentapetalae</taxon>
        <taxon>rosids</taxon>
        <taxon>fabids</taxon>
        <taxon>Cucurbitales</taxon>
        <taxon>Cucurbitaceae</taxon>
        <taxon>Cucurbiteae</taxon>
        <taxon>Cucurbita</taxon>
    </lineage>
</organism>
<gene>
    <name evidence="1" type="primary">JMJ15</name>
    <name evidence="1" type="ORF">SDJN03_27388</name>
</gene>
<dbReference type="PANTHER" id="PTHR10694:SF54">
    <property type="entry name" value="INACTIVE LYSINE-SPECIFIC DEMETHYLASE JMJ19-RELATED"/>
    <property type="match status" value="1"/>
</dbReference>
<dbReference type="PANTHER" id="PTHR10694">
    <property type="entry name" value="LYSINE-SPECIFIC DEMETHYLASE"/>
    <property type="match status" value="1"/>
</dbReference>